<dbReference type="SUPFAM" id="SSF52833">
    <property type="entry name" value="Thioredoxin-like"/>
    <property type="match status" value="1"/>
</dbReference>
<dbReference type="Proteomes" id="UP000298030">
    <property type="component" value="Unassembled WGS sequence"/>
</dbReference>
<dbReference type="OrthoDB" id="1696305at2759"/>
<evidence type="ECO:0000256" key="3">
    <source>
        <dbReference type="ARBA" id="ARBA00023128"/>
    </source>
</evidence>
<dbReference type="InterPro" id="IPR036249">
    <property type="entry name" value="Thioredoxin-like_sf"/>
</dbReference>
<keyword evidence="3" id="KW-0496">Mitochondrion</keyword>
<dbReference type="AlphaFoldDB" id="A0A4Y7SXC9"/>
<protein>
    <submittedName>
        <fullName evidence="6">Uncharacterized protein</fullName>
    </submittedName>
</protein>
<feature type="region of interest" description="Disordered" evidence="5">
    <location>
        <begin position="174"/>
        <end position="195"/>
    </location>
</feature>
<evidence type="ECO:0000313" key="6">
    <source>
        <dbReference type="EMBL" id="TEB26351.1"/>
    </source>
</evidence>
<comment type="subcellular location">
    <subcellularLocation>
        <location evidence="1">Mitochondrion</location>
    </subcellularLocation>
</comment>
<evidence type="ECO:0000256" key="1">
    <source>
        <dbReference type="ARBA" id="ARBA00004173"/>
    </source>
</evidence>
<keyword evidence="4" id="KW-0687">Ribonucleoprotein</keyword>
<dbReference type="STRING" id="71717.A0A4Y7SXC9"/>
<accession>A0A4Y7SXC9</accession>
<evidence type="ECO:0000313" key="7">
    <source>
        <dbReference type="Proteomes" id="UP000298030"/>
    </source>
</evidence>
<organism evidence="6 7">
    <name type="scientific">Coprinellus micaceus</name>
    <name type="common">Glistening ink-cap mushroom</name>
    <name type="synonym">Coprinus micaceus</name>
    <dbReference type="NCBI Taxonomy" id="71717"/>
    <lineage>
        <taxon>Eukaryota</taxon>
        <taxon>Fungi</taxon>
        <taxon>Dikarya</taxon>
        <taxon>Basidiomycota</taxon>
        <taxon>Agaricomycotina</taxon>
        <taxon>Agaricomycetes</taxon>
        <taxon>Agaricomycetidae</taxon>
        <taxon>Agaricales</taxon>
        <taxon>Agaricineae</taxon>
        <taxon>Psathyrellaceae</taxon>
        <taxon>Coprinellus</taxon>
    </lineage>
</organism>
<name>A0A4Y7SXC9_COPMI</name>
<dbReference type="GO" id="GO:0003735">
    <property type="term" value="F:structural constituent of ribosome"/>
    <property type="evidence" value="ECO:0007669"/>
    <property type="project" value="InterPro"/>
</dbReference>
<gene>
    <name evidence="6" type="ORF">FA13DRAFT_1692437</name>
</gene>
<reference evidence="6 7" key="1">
    <citation type="journal article" date="2019" name="Nat. Ecol. Evol.">
        <title>Megaphylogeny resolves global patterns of mushroom evolution.</title>
        <authorList>
            <person name="Varga T."/>
            <person name="Krizsan K."/>
            <person name="Foldi C."/>
            <person name="Dima B."/>
            <person name="Sanchez-Garcia M."/>
            <person name="Sanchez-Ramirez S."/>
            <person name="Szollosi G.J."/>
            <person name="Szarkandi J.G."/>
            <person name="Papp V."/>
            <person name="Albert L."/>
            <person name="Andreopoulos W."/>
            <person name="Angelini C."/>
            <person name="Antonin V."/>
            <person name="Barry K.W."/>
            <person name="Bougher N.L."/>
            <person name="Buchanan P."/>
            <person name="Buyck B."/>
            <person name="Bense V."/>
            <person name="Catcheside P."/>
            <person name="Chovatia M."/>
            <person name="Cooper J."/>
            <person name="Damon W."/>
            <person name="Desjardin D."/>
            <person name="Finy P."/>
            <person name="Geml J."/>
            <person name="Haridas S."/>
            <person name="Hughes K."/>
            <person name="Justo A."/>
            <person name="Karasinski D."/>
            <person name="Kautmanova I."/>
            <person name="Kiss B."/>
            <person name="Kocsube S."/>
            <person name="Kotiranta H."/>
            <person name="LaButti K.M."/>
            <person name="Lechner B.E."/>
            <person name="Liimatainen K."/>
            <person name="Lipzen A."/>
            <person name="Lukacs Z."/>
            <person name="Mihaltcheva S."/>
            <person name="Morgado L.N."/>
            <person name="Niskanen T."/>
            <person name="Noordeloos M.E."/>
            <person name="Ohm R.A."/>
            <person name="Ortiz-Santana B."/>
            <person name="Ovrebo C."/>
            <person name="Racz N."/>
            <person name="Riley R."/>
            <person name="Savchenko A."/>
            <person name="Shiryaev A."/>
            <person name="Soop K."/>
            <person name="Spirin V."/>
            <person name="Szebenyi C."/>
            <person name="Tomsovsky M."/>
            <person name="Tulloss R.E."/>
            <person name="Uehling J."/>
            <person name="Grigoriev I.V."/>
            <person name="Vagvolgyi C."/>
            <person name="Papp T."/>
            <person name="Martin F.M."/>
            <person name="Miettinen O."/>
            <person name="Hibbett D.S."/>
            <person name="Nagy L.G."/>
        </authorList>
    </citation>
    <scope>NUCLEOTIDE SEQUENCE [LARGE SCALE GENOMIC DNA]</scope>
    <source>
        <strain evidence="6 7">FP101781</strain>
    </source>
</reference>
<proteinExistence type="predicted"/>
<dbReference type="GO" id="GO:1990904">
    <property type="term" value="C:ribonucleoprotein complex"/>
    <property type="evidence" value="ECO:0007669"/>
    <property type="project" value="UniProtKB-KW"/>
</dbReference>
<keyword evidence="2" id="KW-0689">Ribosomal protein</keyword>
<evidence type="ECO:0000256" key="4">
    <source>
        <dbReference type="ARBA" id="ARBA00023274"/>
    </source>
</evidence>
<dbReference type="GO" id="GO:0005739">
    <property type="term" value="C:mitochondrion"/>
    <property type="evidence" value="ECO:0007669"/>
    <property type="project" value="UniProtKB-SubCell"/>
</dbReference>
<dbReference type="GO" id="GO:0005840">
    <property type="term" value="C:ribosome"/>
    <property type="evidence" value="ECO:0007669"/>
    <property type="project" value="UniProtKB-KW"/>
</dbReference>
<evidence type="ECO:0000256" key="2">
    <source>
        <dbReference type="ARBA" id="ARBA00022980"/>
    </source>
</evidence>
<keyword evidence="7" id="KW-1185">Reference proteome</keyword>
<dbReference type="Gene3D" id="3.40.30.10">
    <property type="entry name" value="Glutaredoxin"/>
    <property type="match status" value="1"/>
</dbReference>
<comment type="caution">
    <text evidence="6">The sequence shown here is derived from an EMBL/GenBank/DDBJ whole genome shotgun (WGS) entry which is preliminary data.</text>
</comment>
<dbReference type="PANTHER" id="PTHR13274">
    <property type="entry name" value="MITOCHONDRIAL RIBOSOMAL PROTEIN S25"/>
    <property type="match status" value="1"/>
</dbReference>
<dbReference type="InterPro" id="IPR040049">
    <property type="entry name" value="Ribosomal_mS25/mL61"/>
</dbReference>
<dbReference type="EMBL" id="QPFP01000049">
    <property type="protein sequence ID" value="TEB26351.1"/>
    <property type="molecule type" value="Genomic_DNA"/>
</dbReference>
<evidence type="ECO:0000256" key="5">
    <source>
        <dbReference type="SAM" id="MobiDB-lite"/>
    </source>
</evidence>
<dbReference type="PANTHER" id="PTHR13274:SF2">
    <property type="entry name" value="SMALL RIBOSOMAL SUBUNIT PROTEIN MS25"/>
    <property type="match status" value="1"/>
</dbReference>
<sequence>MSTVAKAAAQGPSKLSKILQHLKAKPQLNLTGVKSLKLSYAFRNDHFGARHFAKEDLPRLRWANPNIDIQVERIPKTVEQEWRPELAIQFENGKSTTLNLENKFSKTILRAVMDAAGGKAWEEHKAAALLAGQPILPGEELEATFISSRVSKAAADPVKAPNWEEFKKLYPEVAERKPKSSKSSVEKPAQAPPAS</sequence>